<proteinExistence type="predicted"/>
<dbReference type="Proteomes" id="UP000034793">
    <property type="component" value="Unassembled WGS sequence"/>
</dbReference>
<sequence>MSIDRKTFITGLSFGLGVTAGAIVVDRLNDTDKPKTYIDAQIQSSVHTLEMLHEVNALNSNRIYPGSFLNWPYGQSLVATDGQEKPLLVLPKPLLSSVSLIRISGENLAEQLRLVYMHGEFNNFGNSGAEVSRPQIMSTNLAKANTLDDLPRGFYDSGYYEPIGYTFGGIFFDVVSEHHPLMTSDSDKALSLSIKLTDPSGLISVTELEQLPIIPNTKIFKDEKNGIFGDWAKDTATIPIKSNTLTYDENALWGGITNVKNNAKHEQLQYKYYIL</sequence>
<organism evidence="1 2">
    <name type="scientific">Candidatus Woesebacteria bacterium GW2011_GWA1_39_8</name>
    <dbReference type="NCBI Taxonomy" id="1618552"/>
    <lineage>
        <taxon>Bacteria</taxon>
        <taxon>Candidatus Woeseibacteriota</taxon>
    </lineage>
</organism>
<dbReference type="AlphaFoldDB" id="A0A0G0PHY5"/>
<accession>A0A0G0PHY5</accession>
<dbReference type="EMBL" id="LBXL01000067">
    <property type="protein sequence ID" value="KKR27759.1"/>
    <property type="molecule type" value="Genomic_DNA"/>
</dbReference>
<evidence type="ECO:0000313" key="2">
    <source>
        <dbReference type="Proteomes" id="UP000034793"/>
    </source>
</evidence>
<gene>
    <name evidence="1" type="ORF">UT61_C0067G0005</name>
</gene>
<reference evidence="1 2" key="1">
    <citation type="journal article" date="2015" name="Nature">
        <title>rRNA introns, odd ribosomes, and small enigmatic genomes across a large radiation of phyla.</title>
        <authorList>
            <person name="Brown C.T."/>
            <person name="Hug L.A."/>
            <person name="Thomas B.C."/>
            <person name="Sharon I."/>
            <person name="Castelle C.J."/>
            <person name="Singh A."/>
            <person name="Wilkins M.J."/>
            <person name="Williams K.H."/>
            <person name="Banfield J.F."/>
        </authorList>
    </citation>
    <scope>NUCLEOTIDE SEQUENCE [LARGE SCALE GENOMIC DNA]</scope>
</reference>
<comment type="caution">
    <text evidence="1">The sequence shown here is derived from an EMBL/GenBank/DDBJ whole genome shotgun (WGS) entry which is preliminary data.</text>
</comment>
<protein>
    <submittedName>
        <fullName evidence="1">Uncharacterized protein</fullName>
    </submittedName>
</protein>
<name>A0A0G0PHY5_9BACT</name>
<evidence type="ECO:0000313" key="1">
    <source>
        <dbReference type="EMBL" id="KKR27759.1"/>
    </source>
</evidence>